<feature type="domain" description="Helicase C-terminal" evidence="2">
    <location>
        <begin position="268"/>
        <end position="427"/>
    </location>
</feature>
<dbReference type="InterPro" id="IPR014001">
    <property type="entry name" value="Helicase_ATP-bd"/>
</dbReference>
<name>A0A855Y0I3_9BACL</name>
<comment type="caution">
    <text evidence="3">The sequence shown here is derived from an EMBL/GenBank/DDBJ whole genome shotgun (WGS) entry which is preliminary data.</text>
</comment>
<dbReference type="SMART" id="SM00490">
    <property type="entry name" value="HELICc"/>
    <property type="match status" value="1"/>
</dbReference>
<evidence type="ECO:0000259" key="2">
    <source>
        <dbReference type="PROSITE" id="PS51194"/>
    </source>
</evidence>
<protein>
    <submittedName>
        <fullName evidence="3">Superfamily II DNA or RNA helicase</fullName>
    </submittedName>
</protein>
<gene>
    <name evidence="3" type="ORF">DET56_12459</name>
</gene>
<keyword evidence="3" id="KW-0547">Nucleotide-binding</keyword>
<evidence type="ECO:0000313" key="4">
    <source>
        <dbReference type="Proteomes" id="UP000247078"/>
    </source>
</evidence>
<feature type="domain" description="Helicase ATP-binding" evidence="1">
    <location>
        <begin position="30"/>
        <end position="180"/>
    </location>
</feature>
<proteinExistence type="predicted"/>
<dbReference type="Pfam" id="PF04851">
    <property type="entry name" value="ResIII"/>
    <property type="match status" value="1"/>
</dbReference>
<sequence length="618" mass="71417">MYFMNTSYFIEGNNKLRQPQLEAYLKIQAHFSNDTNEEALVVLPTGTGKSGLIAIAPFGICRGRVLIITPGHVTKKSIAKTIETLDENFWINSNVLFSIEDNPILISFENDVLDSELHSADIIYTNVQKINSANGLLSRVNPNHFDMIIVDEAHHAAAESWKRAIEYFPDAKILHVTGTPYRGDGVIVPGKRIHETKLSEVMEKRYVKWLRNKTVQSENINFYLPDGTVLSLEEAKQLRDSTWVQKSVAMSDSCSLEIIRRSIEELTTLKGLSPQVPHKIMASACSIKHAQRVEELYREEGLKAVLIHSKQSPEEQDRKFKEIEQHKVDVVVNVDMMGEGYDHKYLTIAALFRPYKSLNRFAQVIGRVLRAIPDEEITKYEIDNNALVIYHEELGLEELWSYFKQELEDIGKYRKVREIEPTDYDFEHRETIYGEVRLDGNTSEAVDSFSQIINFQVEFEKAKNSIDEEKEIKRKQLQEIGLDHEIIEETLANMTRKNIRAKTDEFSHLYNEKRPLERRKMIRKLLTEKVQLTAIVALENNGIEAKDNQLYEKMVRFLPSYVKPNTKNDGVLVIFMNTKIKKRFAGRDIMEIEDLINAQTYLEDELKEEVERILYGIA</sequence>
<dbReference type="GO" id="GO:0005524">
    <property type="term" value="F:ATP binding"/>
    <property type="evidence" value="ECO:0007669"/>
    <property type="project" value="InterPro"/>
</dbReference>
<organism evidence="3 4">
    <name type="scientific">Paenibacillus pabuli</name>
    <dbReference type="NCBI Taxonomy" id="1472"/>
    <lineage>
        <taxon>Bacteria</taxon>
        <taxon>Bacillati</taxon>
        <taxon>Bacillota</taxon>
        <taxon>Bacilli</taxon>
        <taxon>Bacillales</taxon>
        <taxon>Paenibacillaceae</taxon>
        <taxon>Paenibacillus</taxon>
    </lineage>
</organism>
<dbReference type="GO" id="GO:0003677">
    <property type="term" value="F:DNA binding"/>
    <property type="evidence" value="ECO:0007669"/>
    <property type="project" value="InterPro"/>
</dbReference>
<dbReference type="PANTHER" id="PTHR47396">
    <property type="entry name" value="TYPE I RESTRICTION ENZYME ECOKI R PROTEIN"/>
    <property type="match status" value="1"/>
</dbReference>
<keyword evidence="3" id="KW-0378">Hydrolase</keyword>
<dbReference type="InterPro" id="IPR027417">
    <property type="entry name" value="P-loop_NTPase"/>
</dbReference>
<dbReference type="GO" id="GO:0004386">
    <property type="term" value="F:helicase activity"/>
    <property type="evidence" value="ECO:0007669"/>
    <property type="project" value="UniProtKB-KW"/>
</dbReference>
<dbReference type="Proteomes" id="UP000247078">
    <property type="component" value="Unassembled WGS sequence"/>
</dbReference>
<dbReference type="GO" id="GO:0016787">
    <property type="term" value="F:hydrolase activity"/>
    <property type="evidence" value="ECO:0007669"/>
    <property type="project" value="InterPro"/>
</dbReference>
<dbReference type="PANTHER" id="PTHR47396:SF1">
    <property type="entry name" value="ATP-DEPENDENT HELICASE IRC3-RELATED"/>
    <property type="match status" value="1"/>
</dbReference>
<keyword evidence="3" id="KW-0347">Helicase</keyword>
<reference evidence="3 4" key="1">
    <citation type="submission" date="2018-05" db="EMBL/GenBank/DDBJ databases">
        <title>Freshwater and sediment microbial communities from various areas in North America, analyzing microbe dynamics in response to fracking.</title>
        <authorList>
            <person name="Lamendella R."/>
        </authorList>
    </citation>
    <scope>NUCLEOTIDE SEQUENCE [LARGE SCALE GENOMIC DNA]</scope>
    <source>
        <strain evidence="3 4">DB-3</strain>
    </source>
</reference>
<dbReference type="InterPro" id="IPR001650">
    <property type="entry name" value="Helicase_C-like"/>
</dbReference>
<dbReference type="RefSeq" id="WP_110002453.1">
    <property type="nucleotide sequence ID" value="NZ_QGTZ01000024.1"/>
</dbReference>
<dbReference type="EMBL" id="QGTZ01000024">
    <property type="protein sequence ID" value="PWW32709.1"/>
    <property type="molecule type" value="Genomic_DNA"/>
</dbReference>
<accession>A0A855Y0I3</accession>
<keyword evidence="3" id="KW-0067">ATP-binding</keyword>
<dbReference type="PROSITE" id="PS51194">
    <property type="entry name" value="HELICASE_CTER"/>
    <property type="match status" value="1"/>
</dbReference>
<evidence type="ECO:0000313" key="3">
    <source>
        <dbReference type="EMBL" id="PWW32709.1"/>
    </source>
</evidence>
<dbReference type="AlphaFoldDB" id="A0A855Y0I3"/>
<dbReference type="InterPro" id="IPR006935">
    <property type="entry name" value="Helicase/UvrB_N"/>
</dbReference>
<dbReference type="SMART" id="SM00487">
    <property type="entry name" value="DEXDc"/>
    <property type="match status" value="1"/>
</dbReference>
<dbReference type="Pfam" id="PF00271">
    <property type="entry name" value="Helicase_C"/>
    <property type="match status" value="1"/>
</dbReference>
<dbReference type="GO" id="GO:0005829">
    <property type="term" value="C:cytosol"/>
    <property type="evidence" value="ECO:0007669"/>
    <property type="project" value="TreeGrafter"/>
</dbReference>
<dbReference type="PROSITE" id="PS51192">
    <property type="entry name" value="HELICASE_ATP_BIND_1"/>
    <property type="match status" value="1"/>
</dbReference>
<dbReference type="InterPro" id="IPR050742">
    <property type="entry name" value="Helicase_Restrict-Modif_Enz"/>
</dbReference>
<evidence type="ECO:0000259" key="1">
    <source>
        <dbReference type="PROSITE" id="PS51192"/>
    </source>
</evidence>
<dbReference type="SUPFAM" id="SSF52540">
    <property type="entry name" value="P-loop containing nucleoside triphosphate hydrolases"/>
    <property type="match status" value="1"/>
</dbReference>
<dbReference type="Gene3D" id="3.40.50.300">
    <property type="entry name" value="P-loop containing nucleotide triphosphate hydrolases"/>
    <property type="match status" value="2"/>
</dbReference>